<accession>A0AAU9C9B0</accession>
<organism evidence="3 4">
    <name type="scientific">Fulvitalea axinellae</name>
    <dbReference type="NCBI Taxonomy" id="1182444"/>
    <lineage>
        <taxon>Bacteria</taxon>
        <taxon>Pseudomonadati</taxon>
        <taxon>Bacteroidota</taxon>
        <taxon>Cytophagia</taxon>
        <taxon>Cytophagales</taxon>
        <taxon>Persicobacteraceae</taxon>
        <taxon>Fulvitalea</taxon>
    </lineage>
</organism>
<proteinExistence type="predicted"/>
<dbReference type="InterPro" id="IPR003646">
    <property type="entry name" value="SH3-like_bac-type"/>
</dbReference>
<dbReference type="Proteomes" id="UP001348817">
    <property type="component" value="Chromosome"/>
</dbReference>
<dbReference type="AlphaFoldDB" id="A0AAU9C9B0"/>
<feature type="domain" description="SH3b" evidence="2">
    <location>
        <begin position="43"/>
        <end position="117"/>
    </location>
</feature>
<dbReference type="Pfam" id="PF08239">
    <property type="entry name" value="SH3_3"/>
    <property type="match status" value="1"/>
</dbReference>
<dbReference type="Gene3D" id="2.30.30.40">
    <property type="entry name" value="SH3 Domains"/>
    <property type="match status" value="1"/>
</dbReference>
<feature type="compositionally biased region" description="Acidic residues" evidence="1">
    <location>
        <begin position="235"/>
        <end position="261"/>
    </location>
</feature>
<protein>
    <recommendedName>
        <fullName evidence="2">SH3b domain-containing protein</fullName>
    </recommendedName>
</protein>
<sequence length="261" mass="28314">MSKNTVFLGAVLAFATVFSSCGDSKKSGNEQTKEASVVEAPAEPVAEVVDAICVYDGLSLRKEPKRQGKWVSSISLGEKVTFLGDTVKEGKVTYGKVKLSDGKEGWVSDYGIVTNAKAGAVMKESPVYRRPDMLTVTQTKFNMADLVAVGEEKDGWVSVVGKKRTKKGWLRAEDITTDSKEVTAAVLLSKELGSLDGNIDLEKAQAFLENTPFKESMFVKALKEMVEQASSEERSDIEEGQEDDFEGEGEADSDQEEGATE</sequence>
<dbReference type="KEGG" id="fax:FUAX_11530"/>
<gene>
    <name evidence="3" type="ORF">FUAX_11530</name>
</gene>
<reference evidence="3 4" key="1">
    <citation type="submission" date="2021-12" db="EMBL/GenBank/DDBJ databases">
        <title>Genome sequencing of bacteria with rrn-lacking chromosome and rrn-plasmid.</title>
        <authorList>
            <person name="Anda M."/>
            <person name="Iwasaki W."/>
        </authorList>
    </citation>
    <scope>NUCLEOTIDE SEQUENCE [LARGE SCALE GENOMIC DNA]</scope>
    <source>
        <strain evidence="3 4">DSM 100852</strain>
    </source>
</reference>
<feature type="region of interest" description="Disordered" evidence="1">
    <location>
        <begin position="228"/>
        <end position="261"/>
    </location>
</feature>
<dbReference type="PROSITE" id="PS51781">
    <property type="entry name" value="SH3B"/>
    <property type="match status" value="1"/>
</dbReference>
<evidence type="ECO:0000256" key="1">
    <source>
        <dbReference type="SAM" id="MobiDB-lite"/>
    </source>
</evidence>
<evidence type="ECO:0000313" key="3">
    <source>
        <dbReference type="EMBL" id="BDD08721.1"/>
    </source>
</evidence>
<dbReference type="PROSITE" id="PS51257">
    <property type="entry name" value="PROKAR_LIPOPROTEIN"/>
    <property type="match status" value="1"/>
</dbReference>
<evidence type="ECO:0000259" key="2">
    <source>
        <dbReference type="PROSITE" id="PS51781"/>
    </source>
</evidence>
<keyword evidence="4" id="KW-1185">Reference proteome</keyword>
<name>A0AAU9C9B0_9BACT</name>
<dbReference type="EMBL" id="AP025314">
    <property type="protein sequence ID" value="BDD08721.1"/>
    <property type="molecule type" value="Genomic_DNA"/>
</dbReference>
<evidence type="ECO:0000313" key="4">
    <source>
        <dbReference type="Proteomes" id="UP001348817"/>
    </source>
</evidence>